<keyword evidence="4 6" id="KW-0975">Bacterial flagellum</keyword>
<comment type="subunit">
    <text evidence="5 6">The basal body constitutes a major portion of the flagellar organelle and consists of four rings (L,P,S, and M) mounted on a central rod. The rod consists of about 26 subunits of FlgG in the distal portion, and FlgB, FlgC and FlgF are thought to build up the proximal portion of the rod with about 6 subunits each.</text>
</comment>
<keyword evidence="9" id="KW-0966">Cell projection</keyword>
<dbReference type="PANTHER" id="PTHR30435:SF2">
    <property type="entry name" value="FLAGELLAR BASAL-BODY ROD PROTEIN FLGC"/>
    <property type="match status" value="1"/>
</dbReference>
<dbReference type="Pfam" id="PF00460">
    <property type="entry name" value="Flg_bb_rod"/>
    <property type="match status" value="1"/>
</dbReference>
<dbReference type="EMBL" id="BAAAFZ010000103">
    <property type="protein sequence ID" value="GAA0605826.1"/>
    <property type="molecule type" value="Genomic_DNA"/>
</dbReference>
<evidence type="ECO:0000256" key="4">
    <source>
        <dbReference type="ARBA" id="ARBA00023143"/>
    </source>
</evidence>
<feature type="domain" description="Flagellar basal-body/hook protein C-terminal" evidence="8">
    <location>
        <begin position="94"/>
        <end position="136"/>
    </location>
</feature>
<feature type="domain" description="Flagellar basal body rod protein N-terminal" evidence="7">
    <location>
        <begin position="7"/>
        <end position="35"/>
    </location>
</feature>
<evidence type="ECO:0000259" key="8">
    <source>
        <dbReference type="Pfam" id="PF06429"/>
    </source>
</evidence>
<dbReference type="InterPro" id="IPR019776">
    <property type="entry name" value="Flagellar_basal_body_rod_CS"/>
</dbReference>
<evidence type="ECO:0000259" key="7">
    <source>
        <dbReference type="Pfam" id="PF00460"/>
    </source>
</evidence>
<evidence type="ECO:0000313" key="10">
    <source>
        <dbReference type="Proteomes" id="UP001501588"/>
    </source>
</evidence>
<evidence type="ECO:0000313" key="9">
    <source>
        <dbReference type="EMBL" id="GAA0605826.1"/>
    </source>
</evidence>
<evidence type="ECO:0000256" key="1">
    <source>
        <dbReference type="ARBA" id="ARBA00004117"/>
    </source>
</evidence>
<comment type="subcellular location">
    <subcellularLocation>
        <location evidence="1 6">Bacterial flagellum basal body</location>
    </subcellularLocation>
</comment>
<dbReference type="PANTHER" id="PTHR30435">
    <property type="entry name" value="FLAGELLAR PROTEIN"/>
    <property type="match status" value="1"/>
</dbReference>
<dbReference type="Pfam" id="PF06429">
    <property type="entry name" value="Flg_bbr_C"/>
    <property type="match status" value="1"/>
</dbReference>
<organism evidence="9 10">
    <name type="scientific">Craurococcus roseus</name>
    <dbReference type="NCBI Taxonomy" id="77585"/>
    <lineage>
        <taxon>Bacteria</taxon>
        <taxon>Pseudomonadati</taxon>
        <taxon>Pseudomonadota</taxon>
        <taxon>Alphaproteobacteria</taxon>
        <taxon>Acetobacterales</taxon>
        <taxon>Acetobacteraceae</taxon>
        <taxon>Craurococcus</taxon>
    </lineage>
</organism>
<accession>A0ABP3RE61</accession>
<dbReference type="PROSITE" id="PS00588">
    <property type="entry name" value="FLAGELLA_BB_ROD"/>
    <property type="match status" value="1"/>
</dbReference>
<name>A0ABP3RE61_9PROT</name>
<comment type="caution">
    <text evidence="9">The sequence shown here is derived from an EMBL/GenBank/DDBJ whole genome shotgun (WGS) entry which is preliminary data.</text>
</comment>
<evidence type="ECO:0000256" key="5">
    <source>
        <dbReference type="ARBA" id="ARBA00025933"/>
    </source>
</evidence>
<evidence type="ECO:0000256" key="3">
    <source>
        <dbReference type="ARBA" id="ARBA00017941"/>
    </source>
</evidence>
<keyword evidence="9" id="KW-0969">Cilium</keyword>
<comment type="similarity">
    <text evidence="2">Belongs to the flagella basal body rod proteins family.</text>
</comment>
<dbReference type="Proteomes" id="UP001501588">
    <property type="component" value="Unassembled WGS sequence"/>
</dbReference>
<evidence type="ECO:0000256" key="2">
    <source>
        <dbReference type="ARBA" id="ARBA00009677"/>
    </source>
</evidence>
<reference evidence="10" key="1">
    <citation type="journal article" date="2019" name="Int. J. Syst. Evol. Microbiol.">
        <title>The Global Catalogue of Microorganisms (GCM) 10K type strain sequencing project: providing services to taxonomists for standard genome sequencing and annotation.</title>
        <authorList>
            <consortium name="The Broad Institute Genomics Platform"/>
            <consortium name="The Broad Institute Genome Sequencing Center for Infectious Disease"/>
            <person name="Wu L."/>
            <person name="Ma J."/>
        </authorList>
    </citation>
    <scope>NUCLEOTIDE SEQUENCE [LARGE SCALE GENOMIC DNA]</scope>
    <source>
        <strain evidence="10">JCM 9933</strain>
    </source>
</reference>
<protein>
    <recommendedName>
        <fullName evidence="3 6">Flagellar basal-body rod protein FlgC</fullName>
    </recommendedName>
</protein>
<evidence type="ECO:0000256" key="6">
    <source>
        <dbReference type="RuleBase" id="RU362062"/>
    </source>
</evidence>
<dbReference type="InterPro" id="IPR001444">
    <property type="entry name" value="Flag_bb_rod_N"/>
</dbReference>
<gene>
    <name evidence="9" type="primary">flgC</name>
    <name evidence="9" type="ORF">GCM10009416_49030</name>
</gene>
<proteinExistence type="inferred from homology"/>
<keyword evidence="9" id="KW-0282">Flagellum</keyword>
<dbReference type="InterPro" id="IPR006299">
    <property type="entry name" value="FlgC"/>
</dbReference>
<keyword evidence="10" id="KW-1185">Reference proteome</keyword>
<sequence length="140" mass="14960">MDLDRALRVSAAGLQAQSTRLRVVAENLANRDSTGSSPGADPYRRKTVTFGAHVERGLGAGGGGVATVKVSRVGTAPGAFEETYDPAHPAADARGYVKRPNVNSLVEMMDMREAQRSYSANVSVLEVTRGMLTRIIETLR</sequence>
<dbReference type="InterPro" id="IPR010930">
    <property type="entry name" value="Flg_bb/hook_C_dom"/>
</dbReference>
<dbReference type="NCBIfam" id="TIGR01395">
    <property type="entry name" value="FlgC"/>
    <property type="match status" value="1"/>
</dbReference>
<dbReference type="RefSeq" id="WP_343898089.1">
    <property type="nucleotide sequence ID" value="NZ_BAAAFZ010000103.1"/>
</dbReference>